<protein>
    <recommendedName>
        <fullName evidence="4">Peptidase C1A papain C-terminal domain-containing protein</fullName>
    </recommendedName>
</protein>
<reference evidence="5" key="2">
    <citation type="submission" date="2015-07" db="EMBL/GenBank/DDBJ databases">
        <authorList>
            <person name="Noorani M."/>
        </authorList>
    </citation>
    <scope>NUCLEOTIDE SEQUENCE</scope>
    <source>
        <strain evidence="5">Yugu1</strain>
    </source>
</reference>
<comment type="similarity">
    <text evidence="1">Belongs to the peptidase C1 family.</text>
</comment>
<dbReference type="STRING" id="4555.K3ZDR3"/>
<evidence type="ECO:0000256" key="2">
    <source>
        <dbReference type="ARBA" id="ARBA00023157"/>
    </source>
</evidence>
<dbReference type="OrthoDB" id="674916at2759"/>
<feature type="chain" id="PRO_5009997954" description="Peptidase C1A papain C-terminal domain-containing protein" evidence="3">
    <location>
        <begin position="28"/>
        <end position="231"/>
    </location>
</feature>
<evidence type="ECO:0000256" key="3">
    <source>
        <dbReference type="SAM" id="SignalP"/>
    </source>
</evidence>
<dbReference type="EMBL" id="CM003530">
    <property type="protein sequence ID" value="RCV18940.1"/>
    <property type="molecule type" value="Genomic_DNA"/>
</dbReference>
<reference evidence="6" key="3">
    <citation type="submission" date="2018-08" db="UniProtKB">
        <authorList>
            <consortium name="EnsemblPlants"/>
        </authorList>
    </citation>
    <scope>IDENTIFICATION</scope>
    <source>
        <strain evidence="6">Yugu1</strain>
    </source>
</reference>
<dbReference type="Pfam" id="PF00112">
    <property type="entry name" value="Peptidase_C1"/>
    <property type="match status" value="1"/>
</dbReference>
<feature type="signal peptide" evidence="3">
    <location>
        <begin position="1"/>
        <end position="27"/>
    </location>
</feature>
<keyword evidence="3" id="KW-0732">Signal</keyword>
<accession>K3ZDR3</accession>
<dbReference type="Gene3D" id="3.90.70.10">
    <property type="entry name" value="Cysteine proteinases"/>
    <property type="match status" value="1"/>
</dbReference>
<dbReference type="CDD" id="cd02248">
    <property type="entry name" value="Peptidase_C1A"/>
    <property type="match status" value="1"/>
</dbReference>
<feature type="domain" description="Peptidase C1A papain C-terminal" evidence="4">
    <location>
        <begin position="2"/>
        <end position="212"/>
    </location>
</feature>
<proteinExistence type="inferred from homology"/>
<dbReference type="InterPro" id="IPR000668">
    <property type="entry name" value="Peptidase_C1A_C"/>
</dbReference>
<dbReference type="SUPFAM" id="SSF54001">
    <property type="entry name" value="Cysteine proteinases"/>
    <property type="match status" value="1"/>
</dbReference>
<dbReference type="EnsemblPlants" id="KQL16704">
    <property type="protein sequence ID" value="KQL16704"/>
    <property type="gene ID" value="SETIT_024704mg"/>
</dbReference>
<dbReference type="Gramene" id="KQL16704">
    <property type="protein sequence ID" value="KQL16704"/>
    <property type="gene ID" value="SETIT_024704mg"/>
</dbReference>
<dbReference type="InterPro" id="IPR038765">
    <property type="entry name" value="Papain-like_cys_pep_sf"/>
</dbReference>
<evidence type="ECO:0000259" key="4">
    <source>
        <dbReference type="SMART" id="SM00645"/>
    </source>
</evidence>
<evidence type="ECO:0000256" key="1">
    <source>
        <dbReference type="ARBA" id="ARBA00008455"/>
    </source>
</evidence>
<dbReference type="InterPro" id="IPR039417">
    <property type="entry name" value="Peptidase_C1A_papain-like"/>
</dbReference>
<dbReference type="EMBL" id="AGNK02002043">
    <property type="status" value="NOT_ANNOTATED_CDS"/>
    <property type="molecule type" value="Genomic_DNA"/>
</dbReference>
<evidence type="ECO:0000313" key="6">
    <source>
        <dbReference type="EnsemblPlants" id="KQL16704"/>
    </source>
</evidence>
<dbReference type="SMART" id="SM00645">
    <property type="entry name" value="Pept_C1"/>
    <property type="match status" value="1"/>
</dbReference>
<dbReference type="GO" id="GO:0008234">
    <property type="term" value="F:cysteine-type peptidase activity"/>
    <property type="evidence" value="ECO:0007669"/>
    <property type="project" value="InterPro"/>
</dbReference>
<name>K3ZDR3_SETIT</name>
<dbReference type="eggNOG" id="KOG1543">
    <property type="taxonomic scope" value="Eukaryota"/>
</dbReference>
<evidence type="ECO:0000313" key="5">
    <source>
        <dbReference type="EMBL" id="RCV18940.1"/>
    </source>
</evidence>
<dbReference type="AlphaFoldDB" id="K3ZDR3"/>
<sequence length="231" mass="25478">MVPYEINAYLILLFYLICACLSLDCWAHAAIGATEGINAIRTGELVKLLEQQVLDRNNLSNGFYDYGRGYPHLSFDYICRNGGIVPEALYPYVGRRGPCQKIHAEKVTIDGYQFVPKNCEFSLRQAAANQPICVDICFDERLEYYCGGIADDMGSCGKLNHSVLLTAYGKTSKGKKFWVVKDSGTGKFILIARDVGSKGGAFGIAKSACFPVKISPNCDGSVEDLRMLERN</sequence>
<gene>
    <name evidence="5" type="ORF">SETIT_3G343600v2</name>
</gene>
<dbReference type="PANTHER" id="PTHR12411">
    <property type="entry name" value="CYSTEINE PROTEASE FAMILY C1-RELATED"/>
    <property type="match status" value="1"/>
</dbReference>
<dbReference type="HOGENOM" id="CLU_012184_8_1_1"/>
<keyword evidence="7" id="KW-1185">Reference proteome</keyword>
<reference evidence="5 7" key="1">
    <citation type="journal article" date="2012" name="Nat. Biotechnol.">
        <title>Reference genome sequence of the model plant Setaria.</title>
        <authorList>
            <person name="Bennetzen J.L."/>
            <person name="Schmutz J."/>
            <person name="Wang H."/>
            <person name="Percifield R."/>
            <person name="Hawkins J."/>
            <person name="Pontaroli A.C."/>
            <person name="Estep M."/>
            <person name="Feng L."/>
            <person name="Vaughn J.N."/>
            <person name="Grimwood J."/>
            <person name="Jenkins J."/>
            <person name="Barry K."/>
            <person name="Lindquist E."/>
            <person name="Hellsten U."/>
            <person name="Deshpande S."/>
            <person name="Wang X."/>
            <person name="Wu X."/>
            <person name="Mitros T."/>
            <person name="Triplett J."/>
            <person name="Yang X."/>
            <person name="Ye C.Y."/>
            <person name="Mauro-Herrera M."/>
            <person name="Wang L."/>
            <person name="Li P."/>
            <person name="Sharma M."/>
            <person name="Sharma R."/>
            <person name="Ronald P.C."/>
            <person name="Panaud O."/>
            <person name="Kellogg E.A."/>
            <person name="Brutnell T.P."/>
            <person name="Doust A.N."/>
            <person name="Tuskan G.A."/>
            <person name="Rokhsar D."/>
            <person name="Devos K.M."/>
        </authorList>
    </citation>
    <scope>NUCLEOTIDE SEQUENCE [LARGE SCALE GENOMIC DNA]</scope>
    <source>
        <strain evidence="7">cv. Yugu1</strain>
        <strain evidence="5">Yugu1</strain>
    </source>
</reference>
<dbReference type="InterPro" id="IPR013128">
    <property type="entry name" value="Peptidase_C1A"/>
</dbReference>
<dbReference type="GO" id="GO:0006508">
    <property type="term" value="P:proteolysis"/>
    <property type="evidence" value="ECO:0007669"/>
    <property type="project" value="InterPro"/>
</dbReference>
<organism evidence="6 7">
    <name type="scientific">Setaria italica</name>
    <name type="common">Foxtail millet</name>
    <name type="synonym">Panicum italicum</name>
    <dbReference type="NCBI Taxonomy" id="4555"/>
    <lineage>
        <taxon>Eukaryota</taxon>
        <taxon>Viridiplantae</taxon>
        <taxon>Streptophyta</taxon>
        <taxon>Embryophyta</taxon>
        <taxon>Tracheophyta</taxon>
        <taxon>Spermatophyta</taxon>
        <taxon>Magnoliopsida</taxon>
        <taxon>Liliopsida</taxon>
        <taxon>Poales</taxon>
        <taxon>Poaceae</taxon>
        <taxon>PACMAD clade</taxon>
        <taxon>Panicoideae</taxon>
        <taxon>Panicodae</taxon>
        <taxon>Paniceae</taxon>
        <taxon>Cenchrinae</taxon>
        <taxon>Setaria</taxon>
    </lineage>
</organism>
<dbReference type="OMA" id="PKNCEFS"/>
<keyword evidence="2" id="KW-1015">Disulfide bond</keyword>
<evidence type="ECO:0000313" key="7">
    <source>
        <dbReference type="Proteomes" id="UP000004995"/>
    </source>
</evidence>
<dbReference type="Proteomes" id="UP000004995">
    <property type="component" value="Unassembled WGS sequence"/>
</dbReference>